<dbReference type="GO" id="GO:0016209">
    <property type="term" value="F:antioxidant activity"/>
    <property type="evidence" value="ECO:0007669"/>
    <property type="project" value="InterPro"/>
</dbReference>
<dbReference type="InterPro" id="IPR000866">
    <property type="entry name" value="AhpC/TSA"/>
</dbReference>
<dbReference type="OrthoDB" id="750178at2"/>
<dbReference type="RefSeq" id="WP_146861303.1">
    <property type="nucleotide sequence ID" value="NZ_BKAU01000002.1"/>
</dbReference>
<dbReference type="Pfam" id="PF00578">
    <property type="entry name" value="AhpC-TSA"/>
    <property type="match status" value="2"/>
</dbReference>
<dbReference type="InterPro" id="IPR013766">
    <property type="entry name" value="Thioredoxin_domain"/>
</dbReference>
<accession>A0A512RK16</accession>
<comment type="subcellular location">
    <subcellularLocation>
        <location evidence="1">Cell envelope</location>
    </subcellularLocation>
</comment>
<dbReference type="EMBL" id="BKAU01000002">
    <property type="protein sequence ID" value="GEP96018.1"/>
    <property type="molecule type" value="Genomic_DNA"/>
</dbReference>
<evidence type="ECO:0000256" key="1">
    <source>
        <dbReference type="ARBA" id="ARBA00004196"/>
    </source>
</evidence>
<evidence type="ECO:0000313" key="7">
    <source>
        <dbReference type="EMBL" id="GEP96018.1"/>
    </source>
</evidence>
<dbReference type="PANTHER" id="PTHR42852">
    <property type="entry name" value="THIOL:DISULFIDE INTERCHANGE PROTEIN DSBE"/>
    <property type="match status" value="1"/>
</dbReference>
<keyword evidence="2" id="KW-0201">Cytochrome c-type biogenesis</keyword>
<dbReference type="CDD" id="cd02966">
    <property type="entry name" value="TlpA_like_family"/>
    <property type="match status" value="2"/>
</dbReference>
<keyword evidence="3" id="KW-1015">Disulfide bond</keyword>
<proteinExistence type="predicted"/>
<dbReference type="PROSITE" id="PS51352">
    <property type="entry name" value="THIOREDOXIN_2"/>
    <property type="match status" value="2"/>
</dbReference>
<dbReference type="SUPFAM" id="SSF52833">
    <property type="entry name" value="Thioredoxin-like"/>
    <property type="match status" value="2"/>
</dbReference>
<name>A0A512RK16_9BACT</name>
<feature type="signal peptide" evidence="5">
    <location>
        <begin position="1"/>
        <end position="25"/>
    </location>
</feature>
<dbReference type="InterPro" id="IPR036249">
    <property type="entry name" value="Thioredoxin-like_sf"/>
</dbReference>
<dbReference type="Pfam" id="PF14289">
    <property type="entry name" value="DUF4369"/>
    <property type="match status" value="2"/>
</dbReference>
<dbReference type="AlphaFoldDB" id="A0A512RK16"/>
<evidence type="ECO:0000256" key="4">
    <source>
        <dbReference type="ARBA" id="ARBA00023284"/>
    </source>
</evidence>
<organism evidence="7 8">
    <name type="scientific">Chitinophaga cymbidii</name>
    <dbReference type="NCBI Taxonomy" id="1096750"/>
    <lineage>
        <taxon>Bacteria</taxon>
        <taxon>Pseudomonadati</taxon>
        <taxon>Bacteroidota</taxon>
        <taxon>Chitinophagia</taxon>
        <taxon>Chitinophagales</taxon>
        <taxon>Chitinophagaceae</taxon>
        <taxon>Chitinophaga</taxon>
    </lineage>
</organism>
<sequence length="721" mass="81028">MRYQLLFRQWLPAALLMTATVVAKAQSARERPFTLTGQVTAPQYPATLYLQYALNDKEMATDSVVLQKDGRFVFKGKLHKPVSARIYMNPRGGKYVARRFYLQPGKVTINTTGSLAAATVTGSPNTAVQDEFYQHGEEYAGIFTSLNTRAYFNRGMRDSMRAIEATQAQTRKKFNAEVADIIRRHPDADASWDMVYGYRIALDPETVTPLFEALSPKFKNSAEGKALAKQIASVSKIAVGSPAPDFTQSDPGGNSIRLSSFRGKYVLVDFWASWCGICRLENPNVLRAYDAYKDSGFTVLGVSLDDSTHRDAWIQAIRDDNMPWQQVSDLKARNNEAAVLYGIKGIPQNVLVGPDGKIIAKNKRNRDLMNTLMGIFDEGYNMRMDGNIHGFRDGAVVFRYYRDDAYQNDTVSIRDGKFTWLTDMQEPQRVNATFLPNRKQIRFFSDIGYLQLTADVDSLHVFTLTGSDVQGEADRFNVAARELSPKQKELLQQLTDAPLEQRPKIGEQLLKLARSRHAENVKKYVQEHPQSLFSLQLVKDLAEDFGGPKYNIVYPLYNTLAEVVRGTPAGRRVAAMLPVMKRSAEGEKIAGLSQADTSGTAISLSSFSGKYVLVDFWASWCGPCRAENPNLLKAYDTFKSKGFTIVGISLDDDANKWKKAIKEDRLPWTQLSDLKGRKNEIAQYYNVRGIPWNILIDREGRIVAQNLRGFALQEQLAELIK</sequence>
<evidence type="ECO:0000313" key="8">
    <source>
        <dbReference type="Proteomes" id="UP000321436"/>
    </source>
</evidence>
<dbReference type="PANTHER" id="PTHR42852:SF6">
    <property type="entry name" value="THIOL:DISULFIDE INTERCHANGE PROTEIN DSBE"/>
    <property type="match status" value="1"/>
</dbReference>
<dbReference type="InterPro" id="IPR017937">
    <property type="entry name" value="Thioredoxin_CS"/>
</dbReference>
<evidence type="ECO:0000259" key="6">
    <source>
        <dbReference type="PROSITE" id="PS51352"/>
    </source>
</evidence>
<evidence type="ECO:0000256" key="2">
    <source>
        <dbReference type="ARBA" id="ARBA00022748"/>
    </source>
</evidence>
<feature type="chain" id="PRO_5022146108" description="Thioredoxin domain-containing protein" evidence="5">
    <location>
        <begin position="26"/>
        <end position="721"/>
    </location>
</feature>
<keyword evidence="5" id="KW-0732">Signal</keyword>
<comment type="caution">
    <text evidence="7">The sequence shown here is derived from an EMBL/GenBank/DDBJ whole genome shotgun (WGS) entry which is preliminary data.</text>
</comment>
<dbReference type="GO" id="GO:0030313">
    <property type="term" value="C:cell envelope"/>
    <property type="evidence" value="ECO:0007669"/>
    <property type="project" value="UniProtKB-SubCell"/>
</dbReference>
<feature type="domain" description="Thioredoxin" evidence="6">
    <location>
        <begin position="237"/>
        <end position="381"/>
    </location>
</feature>
<keyword evidence="4" id="KW-0676">Redox-active center</keyword>
<dbReference type="PROSITE" id="PS00194">
    <property type="entry name" value="THIOREDOXIN_1"/>
    <property type="match status" value="1"/>
</dbReference>
<evidence type="ECO:0000256" key="5">
    <source>
        <dbReference type="SAM" id="SignalP"/>
    </source>
</evidence>
<dbReference type="GO" id="GO:0016491">
    <property type="term" value="F:oxidoreductase activity"/>
    <property type="evidence" value="ECO:0007669"/>
    <property type="project" value="InterPro"/>
</dbReference>
<dbReference type="InterPro" id="IPR050553">
    <property type="entry name" value="Thioredoxin_ResA/DsbE_sf"/>
</dbReference>
<reference evidence="7 8" key="1">
    <citation type="submission" date="2019-07" db="EMBL/GenBank/DDBJ databases">
        <title>Whole genome shotgun sequence of Chitinophaga cymbidii NBRC 109752.</title>
        <authorList>
            <person name="Hosoyama A."/>
            <person name="Uohara A."/>
            <person name="Ohji S."/>
            <person name="Ichikawa N."/>
        </authorList>
    </citation>
    <scope>NUCLEOTIDE SEQUENCE [LARGE SCALE GENOMIC DNA]</scope>
    <source>
        <strain evidence="7 8">NBRC 109752</strain>
    </source>
</reference>
<dbReference type="Gene3D" id="3.40.30.10">
    <property type="entry name" value="Glutaredoxin"/>
    <property type="match status" value="2"/>
</dbReference>
<gene>
    <name evidence="7" type="ORF">CCY01nite_22780</name>
</gene>
<dbReference type="Proteomes" id="UP000321436">
    <property type="component" value="Unassembled WGS sequence"/>
</dbReference>
<dbReference type="InterPro" id="IPR025380">
    <property type="entry name" value="DUF4369"/>
</dbReference>
<protein>
    <recommendedName>
        <fullName evidence="6">Thioredoxin domain-containing protein</fullName>
    </recommendedName>
</protein>
<dbReference type="GO" id="GO:0017004">
    <property type="term" value="P:cytochrome complex assembly"/>
    <property type="evidence" value="ECO:0007669"/>
    <property type="project" value="UniProtKB-KW"/>
</dbReference>
<keyword evidence="8" id="KW-1185">Reference proteome</keyword>
<evidence type="ECO:0000256" key="3">
    <source>
        <dbReference type="ARBA" id="ARBA00023157"/>
    </source>
</evidence>
<feature type="domain" description="Thioredoxin" evidence="6">
    <location>
        <begin position="583"/>
        <end position="721"/>
    </location>
</feature>